<reference evidence="4" key="1">
    <citation type="journal article" date="2015" name="Nature">
        <title>Complex archaea that bridge the gap between prokaryotes and eukaryotes.</title>
        <authorList>
            <person name="Spang A."/>
            <person name="Saw J.H."/>
            <person name="Jorgensen S.L."/>
            <person name="Zaremba-Niedzwiedzka K."/>
            <person name="Martijn J."/>
            <person name="Lind A.E."/>
            <person name="van Eijk R."/>
            <person name="Schleper C."/>
            <person name="Guy L."/>
            <person name="Ettema T.J."/>
        </authorList>
    </citation>
    <scope>NUCLEOTIDE SEQUENCE</scope>
</reference>
<dbReference type="EMBL" id="LAZR01031701">
    <property type="protein sequence ID" value="KKL52971.1"/>
    <property type="molecule type" value="Genomic_DNA"/>
</dbReference>
<dbReference type="Gene3D" id="2.120.10.30">
    <property type="entry name" value="TolB, C-terminal domain"/>
    <property type="match status" value="4"/>
</dbReference>
<dbReference type="InterPro" id="IPR011042">
    <property type="entry name" value="6-blade_b-propeller_TolB-like"/>
</dbReference>
<feature type="region of interest" description="Disordered" evidence="2">
    <location>
        <begin position="380"/>
        <end position="437"/>
    </location>
</feature>
<dbReference type="InterPro" id="IPR001258">
    <property type="entry name" value="NHL_repeat"/>
</dbReference>
<name>A0A0F9DGP2_9ZZZZ</name>
<dbReference type="PANTHER" id="PTHR46388">
    <property type="entry name" value="NHL REPEAT-CONTAINING PROTEIN 2"/>
    <property type="match status" value="1"/>
</dbReference>
<dbReference type="PANTHER" id="PTHR46388:SF2">
    <property type="entry name" value="NHL REPEAT-CONTAINING PROTEIN 2"/>
    <property type="match status" value="1"/>
</dbReference>
<gene>
    <name evidence="4" type="ORF">LCGC14_2280110</name>
</gene>
<proteinExistence type="predicted"/>
<dbReference type="InterPro" id="IPR056822">
    <property type="entry name" value="TEN_NHL"/>
</dbReference>
<dbReference type="Pfam" id="PF25021">
    <property type="entry name" value="TEN_NHL"/>
    <property type="match status" value="1"/>
</dbReference>
<evidence type="ECO:0000256" key="2">
    <source>
        <dbReference type="SAM" id="MobiDB-lite"/>
    </source>
</evidence>
<evidence type="ECO:0000256" key="1">
    <source>
        <dbReference type="ARBA" id="ARBA00022737"/>
    </source>
</evidence>
<dbReference type="Pfam" id="PF01436">
    <property type="entry name" value="NHL"/>
    <property type="match status" value="1"/>
</dbReference>
<dbReference type="SUPFAM" id="SSF101898">
    <property type="entry name" value="NHL repeat"/>
    <property type="match status" value="1"/>
</dbReference>
<feature type="compositionally biased region" description="Basic and acidic residues" evidence="2">
    <location>
        <begin position="403"/>
        <end position="428"/>
    </location>
</feature>
<protein>
    <recommendedName>
        <fullName evidence="3">Teneurin NHL domain-containing protein</fullName>
    </recommendedName>
</protein>
<keyword evidence="1" id="KW-0677">Repeat</keyword>
<sequence length="437" mass="45392">MDALDNFYIADSSNSRIREVDATGDIDTVAGSGGFGYSGDGWLATFAVLNVPEGVAYDDTNTKLYISDTENHRVRVVDSFGDIYHFAGNGFEGSIGDGGQADSAIFYEPNGVAYSSTGILYIADLEGHQVRKVDTSTGIITTLAGTGVAGYSGDGGQAALAQLYQPTALALDEPASTLYIADSWNNRVRAVNLVSEIITTYAGTGTAGIWAEGVLATNANIDTPWGIALDASGNLYIAETLLHGIGKVDINTGNISTFAGNWIAGYSGDGGAATSAQILAPYGLWFDQSDNKLYIADTWNNVIRVVDASSGIINTVAGDKATRNAGYSGDGGSPTSAFLNAPEAVAVTDGGEIIISDTNNHAIRYINPFTGLINTIAGDGSPGAGPAGNGARRQAGAPGGDDPEARRTHDGLPVHGRGLEHQRQDLPCRRRTRVPCG</sequence>
<evidence type="ECO:0000259" key="3">
    <source>
        <dbReference type="Pfam" id="PF25021"/>
    </source>
</evidence>
<dbReference type="AlphaFoldDB" id="A0A0F9DGP2"/>
<comment type="caution">
    <text evidence="4">The sequence shown here is derived from an EMBL/GenBank/DDBJ whole genome shotgun (WGS) entry which is preliminary data.</text>
</comment>
<accession>A0A0F9DGP2</accession>
<evidence type="ECO:0000313" key="4">
    <source>
        <dbReference type="EMBL" id="KKL52971.1"/>
    </source>
</evidence>
<feature type="domain" description="Teneurin NHL" evidence="3">
    <location>
        <begin position="56"/>
        <end position="146"/>
    </location>
</feature>
<organism evidence="4">
    <name type="scientific">marine sediment metagenome</name>
    <dbReference type="NCBI Taxonomy" id="412755"/>
    <lineage>
        <taxon>unclassified sequences</taxon>
        <taxon>metagenomes</taxon>
        <taxon>ecological metagenomes</taxon>
    </lineage>
</organism>